<dbReference type="VEuPathDB" id="FungiDB:FVEG_17197"/>
<dbReference type="GO" id="GO:0008270">
    <property type="term" value="F:zinc ion binding"/>
    <property type="evidence" value="ECO:0007669"/>
    <property type="project" value="InterPro"/>
</dbReference>
<dbReference type="EMBL" id="DS022260">
    <property type="protein sequence ID" value="EWG53929.1"/>
    <property type="molecule type" value="Genomic_DNA"/>
</dbReference>
<name>W7N1D8_GIBM7</name>
<feature type="region of interest" description="Disordered" evidence="2">
    <location>
        <begin position="262"/>
        <end position="288"/>
    </location>
</feature>
<dbReference type="SMART" id="SM00066">
    <property type="entry name" value="GAL4"/>
    <property type="match status" value="1"/>
</dbReference>
<evidence type="ECO:0000256" key="2">
    <source>
        <dbReference type="SAM" id="MobiDB-lite"/>
    </source>
</evidence>
<dbReference type="PANTHER" id="PTHR38166">
    <property type="entry name" value="C2H2-TYPE DOMAIN-CONTAINING PROTEIN-RELATED"/>
    <property type="match status" value="1"/>
</dbReference>
<dbReference type="Gene3D" id="4.10.240.10">
    <property type="entry name" value="Zn(2)-C6 fungal-type DNA-binding domain"/>
    <property type="match status" value="1"/>
</dbReference>
<evidence type="ECO:0000313" key="4">
    <source>
        <dbReference type="EMBL" id="EWG53929.1"/>
    </source>
</evidence>
<feature type="region of interest" description="Disordered" evidence="2">
    <location>
        <begin position="308"/>
        <end position="327"/>
    </location>
</feature>
<dbReference type="Pfam" id="PF00172">
    <property type="entry name" value="Zn_clus"/>
    <property type="match status" value="1"/>
</dbReference>
<proteinExistence type="predicted"/>
<evidence type="ECO:0000259" key="3">
    <source>
        <dbReference type="PROSITE" id="PS50048"/>
    </source>
</evidence>
<feature type="compositionally biased region" description="Low complexity" evidence="2">
    <location>
        <begin position="424"/>
        <end position="435"/>
    </location>
</feature>
<dbReference type="RefSeq" id="XP_018760120.1">
    <property type="nucleotide sequence ID" value="XM_018906460.1"/>
</dbReference>
<dbReference type="AlphaFoldDB" id="W7N1D8"/>
<dbReference type="PROSITE" id="PS50048">
    <property type="entry name" value="ZN2_CY6_FUNGAL_2"/>
    <property type="match status" value="1"/>
</dbReference>
<sequence>MHGSPSSEGPSTGESGPSSQPQYSFHDPQPPYNHAVVIQPNQPDPFGLPLPTSQYQYPPPPPGPFAAHAYPPASSFPFYEPGLGTAYAPRQRTPIGCRYCRKRKIRCSGFVSGPSGKCQNCARMNQECIFAPVSTSSSTAFVPENIPTIPEAIPPRERTYGSFSQWLSQAQYQNNDISNSEYRAYPNPHQDHHYYTQQFTFPPPAPPAHQQGGYGDDRHESFSRRQEESDSAKAYTARGKFFGADIAMPINSEPMVDGFGVSAPWESRSASGPGKSVQTPQDGALQPQLPIPSLSVLQSFEPRFPASSQAIRQDNDQKYPKLGENSVDDVKVKLRKPPQVSKESIELPDPSRLRIRSLTPSSSPTVSSDIEVESISADSEGQFDRKSRGYCVFSQVFSRLAILCQNEVMTRGETSSSNSKGKQVAEGVSASSSGARDTASLRGGRKNPRQGGDDGNESRDRQSEPPKKKGKTSQPPCEERSQFLACPYWKADSRKYWDCFLKKNDTIAHLKQHLTRRHTPKYYCQICYQTFREFDLFDSHALERSCTRGPSARLEGISQQQKNQLSLKSKGSVEQHWNTVWSILFPEMEPPATIYIYSTQSEDFCRIQEFVQREGVAIMLDELKSNGLVVRPDASNQLLRSTVQRAMVSIFRSYSNGGEPSSEAEESILS</sequence>
<dbReference type="InterPro" id="IPR001138">
    <property type="entry name" value="Zn2Cys6_DnaBD"/>
</dbReference>
<feature type="compositionally biased region" description="Basic and acidic residues" evidence="2">
    <location>
        <begin position="456"/>
        <end position="467"/>
    </location>
</feature>
<dbReference type="PROSITE" id="PS00463">
    <property type="entry name" value="ZN2_CY6_FUNGAL_1"/>
    <property type="match status" value="1"/>
</dbReference>
<dbReference type="GO" id="GO:0000981">
    <property type="term" value="F:DNA-binding transcription factor activity, RNA polymerase II-specific"/>
    <property type="evidence" value="ECO:0007669"/>
    <property type="project" value="InterPro"/>
</dbReference>
<keyword evidence="1" id="KW-0539">Nucleus</keyword>
<evidence type="ECO:0000313" key="5">
    <source>
        <dbReference type="Proteomes" id="UP000009096"/>
    </source>
</evidence>
<feature type="compositionally biased region" description="Low complexity" evidence="2">
    <location>
        <begin position="1"/>
        <end position="22"/>
    </location>
</feature>
<dbReference type="Proteomes" id="UP000009096">
    <property type="component" value="Chromosome 4"/>
</dbReference>
<feature type="compositionally biased region" description="Basic and acidic residues" evidence="2">
    <location>
        <begin position="215"/>
        <end position="231"/>
    </location>
</feature>
<keyword evidence="5" id="KW-1185">Reference proteome</keyword>
<dbReference type="CDD" id="cd00067">
    <property type="entry name" value="GAL4"/>
    <property type="match status" value="1"/>
</dbReference>
<dbReference type="PANTHER" id="PTHR38166:SF1">
    <property type="entry name" value="C2H2-TYPE DOMAIN-CONTAINING PROTEIN"/>
    <property type="match status" value="1"/>
</dbReference>
<accession>W7N1D8</accession>
<reference evidence="4 5" key="1">
    <citation type="journal article" date="2010" name="Nature">
        <title>Comparative genomics reveals mobile pathogenicity chromosomes in Fusarium.</title>
        <authorList>
            <person name="Ma L.J."/>
            <person name="van der Does H.C."/>
            <person name="Borkovich K.A."/>
            <person name="Coleman J.J."/>
            <person name="Daboussi M.J."/>
            <person name="Di Pietro A."/>
            <person name="Dufresne M."/>
            <person name="Freitag M."/>
            <person name="Grabherr M."/>
            <person name="Henrissat B."/>
            <person name="Houterman P.M."/>
            <person name="Kang S."/>
            <person name="Shim W.B."/>
            <person name="Woloshuk C."/>
            <person name="Xie X."/>
            <person name="Xu J.R."/>
            <person name="Antoniw J."/>
            <person name="Baker S.E."/>
            <person name="Bluhm B.H."/>
            <person name="Breakspear A."/>
            <person name="Brown D.W."/>
            <person name="Butchko R.A."/>
            <person name="Chapman S."/>
            <person name="Coulson R."/>
            <person name="Coutinho P.M."/>
            <person name="Danchin E.G."/>
            <person name="Diener A."/>
            <person name="Gale L.R."/>
            <person name="Gardiner D.M."/>
            <person name="Goff S."/>
            <person name="Hammond-Kosack K.E."/>
            <person name="Hilburn K."/>
            <person name="Hua-Van A."/>
            <person name="Jonkers W."/>
            <person name="Kazan K."/>
            <person name="Kodira C.D."/>
            <person name="Koehrsen M."/>
            <person name="Kumar L."/>
            <person name="Lee Y.H."/>
            <person name="Li L."/>
            <person name="Manners J.M."/>
            <person name="Miranda-Saavedra D."/>
            <person name="Mukherjee M."/>
            <person name="Park G."/>
            <person name="Park J."/>
            <person name="Park S.Y."/>
            <person name="Proctor R.H."/>
            <person name="Regev A."/>
            <person name="Ruiz-Roldan M.C."/>
            <person name="Sain D."/>
            <person name="Sakthikumar S."/>
            <person name="Sykes S."/>
            <person name="Schwartz D.C."/>
            <person name="Turgeon B.G."/>
            <person name="Wapinski I."/>
            <person name="Yoder O."/>
            <person name="Young S."/>
            <person name="Zeng Q."/>
            <person name="Zhou S."/>
            <person name="Galagan J."/>
            <person name="Cuomo C.A."/>
            <person name="Kistler H.C."/>
            <person name="Rep M."/>
        </authorList>
    </citation>
    <scope>NUCLEOTIDE SEQUENCE [LARGE SCALE GENOMIC DNA]</scope>
    <source>
        <strain evidence="5">M3125 / FGSC 7600</strain>
    </source>
</reference>
<dbReference type="KEGG" id="fvr:FVEG_17197"/>
<evidence type="ECO:0000256" key="1">
    <source>
        <dbReference type="ARBA" id="ARBA00023242"/>
    </source>
</evidence>
<organism evidence="4 5">
    <name type="scientific">Gibberella moniliformis (strain M3125 / FGSC 7600)</name>
    <name type="common">Maize ear and stalk rot fungus</name>
    <name type="synonym">Fusarium verticillioides</name>
    <dbReference type="NCBI Taxonomy" id="334819"/>
    <lineage>
        <taxon>Eukaryota</taxon>
        <taxon>Fungi</taxon>
        <taxon>Dikarya</taxon>
        <taxon>Ascomycota</taxon>
        <taxon>Pezizomycotina</taxon>
        <taxon>Sordariomycetes</taxon>
        <taxon>Hypocreomycetidae</taxon>
        <taxon>Hypocreales</taxon>
        <taxon>Nectriaceae</taxon>
        <taxon>Fusarium</taxon>
        <taxon>Fusarium fujikuroi species complex</taxon>
    </lineage>
</organism>
<feature type="region of interest" description="Disordered" evidence="2">
    <location>
        <begin position="199"/>
        <end position="234"/>
    </location>
</feature>
<dbReference type="InterPro" id="IPR036864">
    <property type="entry name" value="Zn2-C6_fun-type_DNA-bd_sf"/>
</dbReference>
<gene>
    <name evidence="4" type="ORF">FVEG_17197</name>
</gene>
<dbReference type="OrthoDB" id="4738706at2759"/>
<feature type="region of interest" description="Disordered" evidence="2">
    <location>
        <begin position="411"/>
        <end position="477"/>
    </location>
</feature>
<feature type="compositionally biased region" description="Polar residues" evidence="2">
    <location>
        <begin position="412"/>
        <end position="421"/>
    </location>
</feature>
<feature type="region of interest" description="Disordered" evidence="2">
    <location>
        <begin position="1"/>
        <end position="54"/>
    </location>
</feature>
<dbReference type="GeneID" id="30074073"/>
<feature type="domain" description="Zn(2)-C6 fungal-type" evidence="3">
    <location>
        <begin position="96"/>
        <end position="130"/>
    </location>
</feature>
<dbReference type="EMBL" id="CM000581">
    <property type="protein sequence ID" value="EWG53929.1"/>
    <property type="molecule type" value="Genomic_DNA"/>
</dbReference>
<protein>
    <recommendedName>
        <fullName evidence="3">Zn(2)-C6 fungal-type domain-containing protein</fullName>
    </recommendedName>
</protein>
<dbReference type="SUPFAM" id="SSF57701">
    <property type="entry name" value="Zn2/Cys6 DNA-binding domain"/>
    <property type="match status" value="1"/>
</dbReference>